<sequence>MDIHSVGGAGAKLFERIPDRLFSPLASTNRLQYWSLLCYLYRRRFGPDAPLPPSRGFAPRDLLQDVEDHIRYAPDWHLEDGDDPGLSVDQRASNYFRRLVQAGWFRTEKHGLAQTISIAPPVNQMLTLLIDYADKDPVFVSGKIHSIDALITKVMQGEGGGDLFREAAEQCRNLLIYIRTTGTNVRDLMASISTQETTADYARRFFQDYVVNMFIGDYKELRTQEHPLAKRPHILQAVEKLASIPEHRAKLMNWYITRLADGDEARAAAAFGRDLRRLEELNRVEEYLERLDDEVRSANKCALIVLQYRLQTIRPIDDLLRQAIDGLLGSGLEGGFEGAMDALPQVFAPDALMSAARLAQPRKEIQRLPPAPLRKAVLSEHTRAVGNLVRRAQERRRITPAKLRDYAKAALGEHDKVKSQDLPVDSIENLRAYQSFNSLATALKSKIATSGIQARKQIPGFDVVCDEDGTSEHPFLIAQSFQIRLRKTKSDHKRE</sequence>
<gene>
    <name evidence="1" type="ORF">FEM01_01775</name>
</gene>
<dbReference type="AlphaFoldDB" id="A0A5R8ZHN8"/>
<dbReference type="Pfam" id="PF18982">
    <property type="entry name" value="JetA"/>
    <property type="match status" value="1"/>
</dbReference>
<dbReference type="EMBL" id="VAUO01000001">
    <property type="protein sequence ID" value="TLP64934.1"/>
    <property type="molecule type" value="Genomic_DNA"/>
</dbReference>
<dbReference type="OrthoDB" id="8038184at2"/>
<dbReference type="InterPro" id="IPR043773">
    <property type="entry name" value="JetA"/>
</dbReference>
<evidence type="ECO:0000313" key="2">
    <source>
        <dbReference type="Proteomes" id="UP000309819"/>
    </source>
</evidence>
<name>A0A5R8ZHN8_9PSED</name>
<reference evidence="1 2" key="1">
    <citation type="submission" date="2019-05" db="EMBL/GenBank/DDBJ databases">
        <title>Pseudomonas sp. SC006 isolated from lettuce that can produce HBGAs.</title>
        <authorList>
            <person name="Wang D."/>
            <person name="Liao N."/>
            <person name="Liu D."/>
            <person name="Zhang Z."/>
            <person name="Zou S."/>
        </authorList>
    </citation>
    <scope>NUCLEOTIDE SEQUENCE [LARGE SCALE GENOMIC DNA]</scope>
    <source>
        <strain evidence="1 2">SC006</strain>
    </source>
</reference>
<accession>A0A5R8ZHN8</accession>
<dbReference type="Proteomes" id="UP000309819">
    <property type="component" value="Unassembled WGS sequence"/>
</dbReference>
<evidence type="ECO:0000313" key="1">
    <source>
        <dbReference type="EMBL" id="TLP64934.1"/>
    </source>
</evidence>
<proteinExistence type="predicted"/>
<keyword evidence="2" id="KW-1185">Reference proteome</keyword>
<dbReference type="RefSeq" id="WP_138217569.1">
    <property type="nucleotide sequence ID" value="NZ_VAUO01000001.1"/>
</dbReference>
<organism evidence="1 2">
    <name type="scientific">Pseudomonas mosselii</name>
    <dbReference type="NCBI Taxonomy" id="78327"/>
    <lineage>
        <taxon>Bacteria</taxon>
        <taxon>Pseudomonadati</taxon>
        <taxon>Pseudomonadota</taxon>
        <taxon>Gammaproteobacteria</taxon>
        <taxon>Pseudomonadales</taxon>
        <taxon>Pseudomonadaceae</taxon>
        <taxon>Pseudomonas</taxon>
    </lineage>
</organism>
<comment type="caution">
    <text evidence="1">The sequence shown here is derived from an EMBL/GenBank/DDBJ whole genome shotgun (WGS) entry which is preliminary data.</text>
</comment>
<protein>
    <submittedName>
        <fullName evidence="1">Uncharacterized protein</fullName>
    </submittedName>
</protein>